<organism evidence="1 2">
    <name type="scientific">Ilyodon furcidens</name>
    <name type="common">goldbreast splitfin</name>
    <dbReference type="NCBI Taxonomy" id="33524"/>
    <lineage>
        <taxon>Eukaryota</taxon>
        <taxon>Metazoa</taxon>
        <taxon>Chordata</taxon>
        <taxon>Craniata</taxon>
        <taxon>Vertebrata</taxon>
        <taxon>Euteleostomi</taxon>
        <taxon>Actinopterygii</taxon>
        <taxon>Neopterygii</taxon>
        <taxon>Teleostei</taxon>
        <taxon>Neoteleostei</taxon>
        <taxon>Acanthomorphata</taxon>
        <taxon>Ovalentaria</taxon>
        <taxon>Atherinomorphae</taxon>
        <taxon>Cyprinodontiformes</taxon>
        <taxon>Goodeidae</taxon>
        <taxon>Ilyodon</taxon>
    </lineage>
</organism>
<keyword evidence="2" id="KW-1185">Reference proteome</keyword>
<protein>
    <submittedName>
        <fullName evidence="1">Uncharacterized protein</fullName>
    </submittedName>
</protein>
<proteinExistence type="predicted"/>
<gene>
    <name evidence="1" type="ORF">ILYODFUR_034364</name>
</gene>
<dbReference type="Proteomes" id="UP001482620">
    <property type="component" value="Unassembled WGS sequence"/>
</dbReference>
<sequence>MPSLTSIQPALTQLFSNLCTKVSRHEPFGLPSVQGDISVFDGSLKQHWAVYCWLSSTSHFNMALTLFTEAFDIYVVACDSWINFCSLEHKCTCAFDLFPNQMVNYMTPSARLQNHVFPFAR</sequence>
<name>A0ABV0SRI4_9TELE</name>
<dbReference type="EMBL" id="JAHRIQ010006163">
    <property type="protein sequence ID" value="MEQ2223202.1"/>
    <property type="molecule type" value="Genomic_DNA"/>
</dbReference>
<accession>A0ABV0SRI4</accession>
<evidence type="ECO:0000313" key="2">
    <source>
        <dbReference type="Proteomes" id="UP001482620"/>
    </source>
</evidence>
<comment type="caution">
    <text evidence="1">The sequence shown here is derived from an EMBL/GenBank/DDBJ whole genome shotgun (WGS) entry which is preliminary data.</text>
</comment>
<reference evidence="1 2" key="1">
    <citation type="submission" date="2021-06" db="EMBL/GenBank/DDBJ databases">
        <authorList>
            <person name="Palmer J.M."/>
        </authorList>
    </citation>
    <scope>NUCLEOTIDE SEQUENCE [LARGE SCALE GENOMIC DNA]</scope>
    <source>
        <strain evidence="2">if_2019</strain>
        <tissue evidence="1">Muscle</tissue>
    </source>
</reference>
<evidence type="ECO:0000313" key="1">
    <source>
        <dbReference type="EMBL" id="MEQ2223202.1"/>
    </source>
</evidence>